<reference evidence="3 4" key="1">
    <citation type="submission" date="2019-03" db="EMBL/GenBank/DDBJ databases">
        <title>Genomic Encyclopedia of Type Strains, Phase IV (KMG-IV): sequencing the most valuable type-strain genomes for metagenomic binning, comparative biology and taxonomic classification.</title>
        <authorList>
            <person name="Goeker M."/>
        </authorList>
    </citation>
    <scope>NUCLEOTIDE SEQUENCE [LARGE SCALE GENOMIC DNA]</scope>
    <source>
        <strain evidence="3 4">DSM 100433</strain>
    </source>
</reference>
<evidence type="ECO:0000313" key="4">
    <source>
        <dbReference type="Proteomes" id="UP000294682"/>
    </source>
</evidence>
<dbReference type="EMBL" id="SLUK01000002">
    <property type="protein sequence ID" value="TCL44466.1"/>
    <property type="molecule type" value="Genomic_DNA"/>
</dbReference>
<dbReference type="Proteomes" id="UP000294682">
    <property type="component" value="Unassembled WGS sequence"/>
</dbReference>
<dbReference type="Gene3D" id="1.20.120.160">
    <property type="entry name" value="HPT domain"/>
    <property type="match status" value="1"/>
</dbReference>
<dbReference type="Pfam" id="PF01627">
    <property type="entry name" value="Hpt"/>
    <property type="match status" value="1"/>
</dbReference>
<proteinExistence type="predicted"/>
<dbReference type="InterPro" id="IPR036641">
    <property type="entry name" value="HPT_dom_sf"/>
</dbReference>
<dbReference type="SUPFAM" id="SSF47226">
    <property type="entry name" value="Histidine-containing phosphotransfer domain, HPT domain"/>
    <property type="match status" value="1"/>
</dbReference>
<dbReference type="OrthoDB" id="1669200at2"/>
<dbReference type="GO" id="GO:0000160">
    <property type="term" value="P:phosphorelay signal transduction system"/>
    <property type="evidence" value="ECO:0007669"/>
    <property type="project" value="InterPro"/>
</dbReference>
<dbReference type="InterPro" id="IPR008207">
    <property type="entry name" value="Sig_transdc_His_kin_Hpt_dom"/>
</dbReference>
<evidence type="ECO:0000259" key="2">
    <source>
        <dbReference type="PROSITE" id="PS50894"/>
    </source>
</evidence>
<keyword evidence="1" id="KW-0597">Phosphoprotein</keyword>
<dbReference type="CDD" id="cd00088">
    <property type="entry name" value="HPT"/>
    <property type="match status" value="1"/>
</dbReference>
<sequence length="119" mass="13503">MSSFRECFEAYGANYDVTMERFMGNEALYLRLFGMLFADDNLQRLGDALAAGDITGAFEAAHTLKGVTGNLGLEPLYRAVCEIVEPLRSREERDYKSMHEEILAQFQRARELLDNLKEG</sequence>
<evidence type="ECO:0000256" key="1">
    <source>
        <dbReference type="PROSITE-ProRule" id="PRU00110"/>
    </source>
</evidence>
<evidence type="ECO:0000313" key="3">
    <source>
        <dbReference type="EMBL" id="TCL44466.1"/>
    </source>
</evidence>
<accession>A0A9X8UK96</accession>
<dbReference type="AlphaFoldDB" id="A0A9X8UK96"/>
<comment type="caution">
    <text evidence="3">The sequence shown here is derived from an EMBL/GenBank/DDBJ whole genome shotgun (WGS) entry which is preliminary data.</text>
</comment>
<gene>
    <name evidence="3" type="ORF">EDD78_10284</name>
</gene>
<feature type="modified residue" description="Phosphohistidine" evidence="1">
    <location>
        <position position="62"/>
    </location>
</feature>
<protein>
    <submittedName>
        <fullName evidence="3">Hpt domain-containing protein</fullName>
    </submittedName>
</protein>
<feature type="domain" description="HPt" evidence="2">
    <location>
        <begin position="23"/>
        <end position="119"/>
    </location>
</feature>
<keyword evidence="4" id="KW-1185">Reference proteome</keyword>
<dbReference type="RefSeq" id="WP_079699506.1">
    <property type="nucleotide sequence ID" value="NZ_JADNAH010000007.1"/>
</dbReference>
<name>A0A9X8UK96_9FIRM</name>
<dbReference type="PROSITE" id="PS50894">
    <property type="entry name" value="HPT"/>
    <property type="match status" value="1"/>
</dbReference>
<organism evidence="3 4">
    <name type="scientific">Harryflintia acetispora</name>
    <dbReference type="NCBI Taxonomy" id="1849041"/>
    <lineage>
        <taxon>Bacteria</taxon>
        <taxon>Bacillati</taxon>
        <taxon>Bacillota</taxon>
        <taxon>Clostridia</taxon>
        <taxon>Eubacteriales</taxon>
        <taxon>Oscillospiraceae</taxon>
        <taxon>Harryflintia</taxon>
    </lineage>
</organism>